<feature type="non-terminal residue" evidence="2">
    <location>
        <position position="267"/>
    </location>
</feature>
<organism evidence="2 3">
    <name type="scientific">Pristionchus mayeri</name>
    <dbReference type="NCBI Taxonomy" id="1317129"/>
    <lineage>
        <taxon>Eukaryota</taxon>
        <taxon>Metazoa</taxon>
        <taxon>Ecdysozoa</taxon>
        <taxon>Nematoda</taxon>
        <taxon>Chromadorea</taxon>
        <taxon>Rhabditida</taxon>
        <taxon>Rhabditina</taxon>
        <taxon>Diplogasteromorpha</taxon>
        <taxon>Diplogasteroidea</taxon>
        <taxon>Neodiplogasteridae</taxon>
        <taxon>Pristionchus</taxon>
    </lineage>
</organism>
<dbReference type="AlphaFoldDB" id="A0AAN5I950"/>
<comment type="caution">
    <text evidence="2">The sequence shown here is derived from an EMBL/GenBank/DDBJ whole genome shotgun (WGS) entry which is preliminary data.</text>
</comment>
<feature type="compositionally biased region" description="Low complexity" evidence="1">
    <location>
        <begin position="12"/>
        <end position="21"/>
    </location>
</feature>
<sequence length="267" mass="29960">MSLNDNRHDGVSSHSFSSSIPSSDADIGWIDAFCRDFASQCRCLDVDDTQKVESHKDLTESSSWESLLWPAFNCVCFHLHDNKKCTDLAKLAQVSTHYYSGVNEFMKKPKNRPAFERVDLSKQVGRAPFMGICLYPSNFLFYGLNALDMGRFRRYSFSGKPGLCVEPNGTEDPIIDQVSSLLSGHINCVEISNYEGGLVSADLSLFAQLLRKATIGQFRFHFMEIDDSCIPSIIDIASRAKELDFFKVDEEQLSDKAAFITQLASMD</sequence>
<evidence type="ECO:0000313" key="2">
    <source>
        <dbReference type="EMBL" id="GMR57252.1"/>
    </source>
</evidence>
<evidence type="ECO:0000313" key="3">
    <source>
        <dbReference type="Proteomes" id="UP001328107"/>
    </source>
</evidence>
<accession>A0AAN5I950</accession>
<feature type="region of interest" description="Disordered" evidence="1">
    <location>
        <begin position="1"/>
        <end position="21"/>
    </location>
</feature>
<proteinExistence type="predicted"/>
<feature type="compositionally biased region" description="Basic and acidic residues" evidence="1">
    <location>
        <begin position="1"/>
        <end position="11"/>
    </location>
</feature>
<keyword evidence="3" id="KW-1185">Reference proteome</keyword>
<evidence type="ECO:0000256" key="1">
    <source>
        <dbReference type="SAM" id="MobiDB-lite"/>
    </source>
</evidence>
<dbReference type="Proteomes" id="UP001328107">
    <property type="component" value="Unassembled WGS sequence"/>
</dbReference>
<reference evidence="3" key="1">
    <citation type="submission" date="2022-10" db="EMBL/GenBank/DDBJ databases">
        <title>Genome assembly of Pristionchus species.</title>
        <authorList>
            <person name="Yoshida K."/>
            <person name="Sommer R.J."/>
        </authorList>
    </citation>
    <scope>NUCLEOTIDE SEQUENCE [LARGE SCALE GENOMIC DNA]</scope>
    <source>
        <strain evidence="3">RS5460</strain>
    </source>
</reference>
<name>A0AAN5I950_9BILA</name>
<dbReference type="EMBL" id="BTRK01000006">
    <property type="protein sequence ID" value="GMR57252.1"/>
    <property type="molecule type" value="Genomic_DNA"/>
</dbReference>
<protein>
    <submittedName>
        <fullName evidence="2">Uncharacterized protein</fullName>
    </submittedName>
</protein>
<gene>
    <name evidence="2" type="ORF">PMAYCL1PPCAC_27447</name>
</gene>